<dbReference type="NCBIfam" id="TIGR00129">
    <property type="entry name" value="fdhD_narQ"/>
    <property type="match status" value="1"/>
</dbReference>
<reference evidence="4 5" key="1">
    <citation type="submission" date="2016-07" db="EMBL/GenBank/DDBJ databases">
        <title>Draft Genome Sequence of Methylobrevis pamukkalensis PK2.</title>
        <authorList>
            <person name="Vasilenko O.V."/>
            <person name="Doronina N.V."/>
            <person name="Shmareva M.N."/>
            <person name="Tarlachkov S.V."/>
            <person name="Mustakhimov I."/>
            <person name="Trotsenko Y.A."/>
        </authorList>
    </citation>
    <scope>NUCLEOTIDE SEQUENCE [LARGE SCALE GENOMIC DNA]</scope>
    <source>
        <strain evidence="4 5">PK2</strain>
    </source>
</reference>
<comment type="caution">
    <text evidence="4">The sequence shown here is derived from an EMBL/GenBank/DDBJ whole genome shotgun (WGS) entry which is preliminary data.</text>
</comment>
<evidence type="ECO:0000256" key="2">
    <source>
        <dbReference type="ARBA" id="ARBA00023150"/>
    </source>
</evidence>
<name>A0A1E3H5X2_9HYPH</name>
<sequence>MPEAASRVTSIRVARKGGTEEVLRAVPAEVPVALTHDGSSYAVMLASPVDLEDYGIGFSFTEGVVKSAADIRDLEIVEHDDGLEVRMWLTPDPSRQLVARRRRILGPTGCGLCGVESLEGAAPDLPVVGAGITVSPSEIHAALDALGPLQVIGRETRAVHAAAFWRRGEGLVAVREDVGRHNALDKVVGSILRSGGNGADGMVVLTSRVSVELVQKTARLGASILLAVSAPTSLALRTAEAAGITVVAVARDDAFEIFTHPHRIAVDGNEKNRSESFGHVA</sequence>
<dbReference type="AlphaFoldDB" id="A0A1E3H5X2"/>
<evidence type="ECO:0000256" key="1">
    <source>
        <dbReference type="ARBA" id="ARBA00022490"/>
    </source>
</evidence>
<dbReference type="PATRIC" id="fig|1439726.3.peg.1204"/>
<accession>A0A1E3H5X2</accession>
<dbReference type="SUPFAM" id="SSF53927">
    <property type="entry name" value="Cytidine deaminase-like"/>
    <property type="match status" value="1"/>
</dbReference>
<dbReference type="Pfam" id="PF02634">
    <property type="entry name" value="FdhD-NarQ"/>
    <property type="match status" value="1"/>
</dbReference>
<dbReference type="PANTHER" id="PTHR30592:SF1">
    <property type="entry name" value="SULFUR CARRIER PROTEIN FDHD"/>
    <property type="match status" value="1"/>
</dbReference>
<protein>
    <recommendedName>
        <fullName evidence="3">Sulfur carrier protein FdhD</fullName>
    </recommendedName>
</protein>
<dbReference type="RefSeq" id="WP_069306137.1">
    <property type="nucleotide sequence ID" value="NZ_MCRJ01000019.1"/>
</dbReference>
<evidence type="ECO:0000313" key="4">
    <source>
        <dbReference type="EMBL" id="ODN71545.1"/>
    </source>
</evidence>
<dbReference type="GO" id="GO:0016783">
    <property type="term" value="F:sulfurtransferase activity"/>
    <property type="evidence" value="ECO:0007669"/>
    <property type="project" value="InterPro"/>
</dbReference>
<dbReference type="HAMAP" id="MF_00187">
    <property type="entry name" value="FdhD"/>
    <property type="match status" value="1"/>
</dbReference>
<proteinExistence type="inferred from homology"/>
<dbReference type="GO" id="GO:0005737">
    <property type="term" value="C:cytoplasm"/>
    <property type="evidence" value="ECO:0007669"/>
    <property type="project" value="UniProtKB-SubCell"/>
</dbReference>
<evidence type="ECO:0000313" key="5">
    <source>
        <dbReference type="Proteomes" id="UP000094622"/>
    </source>
</evidence>
<dbReference type="InterPro" id="IPR003786">
    <property type="entry name" value="FdhD"/>
</dbReference>
<dbReference type="InterPro" id="IPR016193">
    <property type="entry name" value="Cytidine_deaminase-like"/>
</dbReference>
<dbReference type="PIRSF" id="PIRSF015626">
    <property type="entry name" value="FdhD"/>
    <property type="match status" value="1"/>
</dbReference>
<dbReference type="GO" id="GO:0097163">
    <property type="term" value="F:sulfur carrier activity"/>
    <property type="evidence" value="ECO:0007669"/>
    <property type="project" value="UniProtKB-UniRule"/>
</dbReference>
<dbReference type="EMBL" id="MCRJ01000019">
    <property type="protein sequence ID" value="ODN71545.1"/>
    <property type="molecule type" value="Genomic_DNA"/>
</dbReference>
<comment type="subcellular location">
    <subcellularLocation>
        <location evidence="3">Cytoplasm</location>
    </subcellularLocation>
</comment>
<evidence type="ECO:0000256" key="3">
    <source>
        <dbReference type="HAMAP-Rule" id="MF_00187"/>
    </source>
</evidence>
<comment type="caution">
    <text evidence="3">Lacks conserved residue(s) required for the propagation of feature annotation.</text>
</comment>
<feature type="active site" description="Cysteine persulfide intermediate" evidence="3">
    <location>
        <position position="110"/>
    </location>
</feature>
<dbReference type="Gene3D" id="3.10.20.10">
    <property type="match status" value="1"/>
</dbReference>
<dbReference type="PANTHER" id="PTHR30592">
    <property type="entry name" value="FORMATE DEHYDROGENASE"/>
    <property type="match status" value="1"/>
</dbReference>
<dbReference type="GO" id="GO:0006777">
    <property type="term" value="P:Mo-molybdopterin cofactor biosynthetic process"/>
    <property type="evidence" value="ECO:0007669"/>
    <property type="project" value="UniProtKB-UniRule"/>
</dbReference>
<dbReference type="Proteomes" id="UP000094622">
    <property type="component" value="Unassembled WGS sequence"/>
</dbReference>
<dbReference type="OrthoDB" id="3197277at2"/>
<gene>
    <name evidence="3" type="primary">fdhD</name>
    <name evidence="4" type="ORF">A6302_01149</name>
</gene>
<keyword evidence="2 3" id="KW-0501">Molybdenum cofactor biosynthesis</keyword>
<organism evidence="4 5">
    <name type="scientific">Methylobrevis pamukkalensis</name>
    <dbReference type="NCBI Taxonomy" id="1439726"/>
    <lineage>
        <taxon>Bacteria</taxon>
        <taxon>Pseudomonadati</taxon>
        <taxon>Pseudomonadota</taxon>
        <taxon>Alphaproteobacteria</taxon>
        <taxon>Hyphomicrobiales</taxon>
        <taxon>Pleomorphomonadaceae</taxon>
        <taxon>Methylobrevis</taxon>
    </lineage>
</organism>
<keyword evidence="1 3" id="KW-0963">Cytoplasm</keyword>
<comment type="function">
    <text evidence="3">Required for formate dehydrogenase (FDH) activity. Acts as a sulfur carrier protein that transfers sulfur from IscS to the molybdenum cofactor prior to its insertion into FDH.</text>
</comment>
<comment type="similarity">
    <text evidence="3">Belongs to the FdhD family.</text>
</comment>
<keyword evidence="5" id="KW-1185">Reference proteome</keyword>
<dbReference type="Gene3D" id="3.40.140.10">
    <property type="entry name" value="Cytidine Deaminase, domain 2"/>
    <property type="match status" value="1"/>
</dbReference>